<keyword evidence="8" id="KW-1185">Reference proteome</keyword>
<evidence type="ECO:0000256" key="2">
    <source>
        <dbReference type="ARBA" id="ARBA00022448"/>
    </source>
</evidence>
<evidence type="ECO:0000256" key="1">
    <source>
        <dbReference type="ARBA" id="ARBA00004141"/>
    </source>
</evidence>
<name>A0A9P8UUV8_9PEZI</name>
<dbReference type="PANTHER" id="PTHR45649:SF14">
    <property type="entry name" value="GABA PERMEASE"/>
    <property type="match status" value="1"/>
</dbReference>
<feature type="transmembrane region" description="Helical" evidence="6">
    <location>
        <begin position="123"/>
        <end position="148"/>
    </location>
</feature>
<dbReference type="EMBL" id="JAGPXC010000002">
    <property type="protein sequence ID" value="KAH6658440.1"/>
    <property type="molecule type" value="Genomic_DNA"/>
</dbReference>
<dbReference type="Proteomes" id="UP000758603">
    <property type="component" value="Unassembled WGS sequence"/>
</dbReference>
<accession>A0A9P8UUV8</accession>
<dbReference type="OrthoDB" id="3257095at2759"/>
<feature type="transmembrane region" description="Helical" evidence="6">
    <location>
        <begin position="482"/>
        <end position="501"/>
    </location>
</feature>
<feature type="transmembrane region" description="Helical" evidence="6">
    <location>
        <begin position="379"/>
        <end position="399"/>
    </location>
</feature>
<evidence type="ECO:0000256" key="3">
    <source>
        <dbReference type="ARBA" id="ARBA00022692"/>
    </source>
</evidence>
<feature type="transmembrane region" description="Helical" evidence="6">
    <location>
        <begin position="168"/>
        <end position="188"/>
    </location>
</feature>
<protein>
    <submittedName>
        <fullName evidence="7">Amino acid permease</fullName>
    </submittedName>
</protein>
<dbReference type="InterPro" id="IPR002293">
    <property type="entry name" value="AA/rel_permease1"/>
</dbReference>
<organism evidence="7 8">
    <name type="scientific">Truncatella angustata</name>
    <dbReference type="NCBI Taxonomy" id="152316"/>
    <lineage>
        <taxon>Eukaryota</taxon>
        <taxon>Fungi</taxon>
        <taxon>Dikarya</taxon>
        <taxon>Ascomycota</taxon>
        <taxon>Pezizomycotina</taxon>
        <taxon>Sordariomycetes</taxon>
        <taxon>Xylariomycetidae</taxon>
        <taxon>Amphisphaeriales</taxon>
        <taxon>Sporocadaceae</taxon>
        <taxon>Truncatella</taxon>
    </lineage>
</organism>
<evidence type="ECO:0000256" key="5">
    <source>
        <dbReference type="ARBA" id="ARBA00023136"/>
    </source>
</evidence>
<comment type="subcellular location">
    <subcellularLocation>
        <location evidence="1">Membrane</location>
        <topology evidence="1">Multi-pass membrane protein</topology>
    </subcellularLocation>
</comment>
<evidence type="ECO:0000256" key="4">
    <source>
        <dbReference type="ARBA" id="ARBA00022989"/>
    </source>
</evidence>
<feature type="transmembrane region" description="Helical" evidence="6">
    <location>
        <begin position="81"/>
        <end position="102"/>
    </location>
</feature>
<dbReference type="RefSeq" id="XP_045962674.1">
    <property type="nucleotide sequence ID" value="XM_046097495.1"/>
</dbReference>
<feature type="transmembrane region" description="Helical" evidence="6">
    <location>
        <begin position="273"/>
        <end position="298"/>
    </location>
</feature>
<proteinExistence type="predicted"/>
<dbReference type="Gene3D" id="1.20.1740.10">
    <property type="entry name" value="Amino acid/polyamine transporter I"/>
    <property type="match status" value="1"/>
</dbReference>
<dbReference type="GeneID" id="70126387"/>
<reference evidence="7" key="1">
    <citation type="journal article" date="2021" name="Nat. Commun.">
        <title>Genetic determinants of endophytism in the Arabidopsis root mycobiome.</title>
        <authorList>
            <person name="Mesny F."/>
            <person name="Miyauchi S."/>
            <person name="Thiergart T."/>
            <person name="Pickel B."/>
            <person name="Atanasova L."/>
            <person name="Karlsson M."/>
            <person name="Huettel B."/>
            <person name="Barry K.W."/>
            <person name="Haridas S."/>
            <person name="Chen C."/>
            <person name="Bauer D."/>
            <person name="Andreopoulos W."/>
            <person name="Pangilinan J."/>
            <person name="LaButti K."/>
            <person name="Riley R."/>
            <person name="Lipzen A."/>
            <person name="Clum A."/>
            <person name="Drula E."/>
            <person name="Henrissat B."/>
            <person name="Kohler A."/>
            <person name="Grigoriev I.V."/>
            <person name="Martin F.M."/>
            <person name="Hacquard S."/>
        </authorList>
    </citation>
    <scope>NUCLEOTIDE SEQUENCE</scope>
    <source>
        <strain evidence="7">MPI-SDFR-AT-0073</strain>
    </source>
</reference>
<comment type="caution">
    <text evidence="7">The sequence shown here is derived from an EMBL/GenBank/DDBJ whole genome shotgun (WGS) entry which is preliminary data.</text>
</comment>
<keyword evidence="2" id="KW-0813">Transport</keyword>
<dbReference type="GO" id="GO:0022857">
    <property type="term" value="F:transmembrane transporter activity"/>
    <property type="evidence" value="ECO:0007669"/>
    <property type="project" value="InterPro"/>
</dbReference>
<keyword evidence="5 6" id="KW-0472">Membrane</keyword>
<gene>
    <name evidence="7" type="ORF">BKA67DRAFT_512674</name>
</gene>
<feature type="transmembrane region" description="Helical" evidence="6">
    <location>
        <begin position="318"/>
        <end position="346"/>
    </location>
</feature>
<dbReference type="PIRSF" id="PIRSF006060">
    <property type="entry name" value="AA_transporter"/>
    <property type="match status" value="1"/>
</dbReference>
<evidence type="ECO:0000313" key="7">
    <source>
        <dbReference type="EMBL" id="KAH6658440.1"/>
    </source>
</evidence>
<keyword evidence="4 6" id="KW-1133">Transmembrane helix</keyword>
<evidence type="ECO:0000313" key="8">
    <source>
        <dbReference type="Proteomes" id="UP000758603"/>
    </source>
</evidence>
<dbReference type="PANTHER" id="PTHR45649">
    <property type="entry name" value="AMINO-ACID PERMEASE BAT1"/>
    <property type="match status" value="1"/>
</dbReference>
<feature type="transmembrane region" description="Helical" evidence="6">
    <location>
        <begin position="405"/>
        <end position="429"/>
    </location>
</feature>
<keyword evidence="3 6" id="KW-0812">Transmembrane</keyword>
<dbReference type="Pfam" id="PF13520">
    <property type="entry name" value="AA_permease_2"/>
    <property type="match status" value="1"/>
</dbReference>
<evidence type="ECO:0000256" key="6">
    <source>
        <dbReference type="SAM" id="Phobius"/>
    </source>
</evidence>
<feature type="transmembrane region" description="Helical" evidence="6">
    <location>
        <begin position="200"/>
        <end position="220"/>
    </location>
</feature>
<feature type="transmembrane region" description="Helical" evidence="6">
    <location>
        <begin position="42"/>
        <end position="61"/>
    </location>
</feature>
<feature type="transmembrane region" description="Helical" evidence="6">
    <location>
        <begin position="240"/>
        <end position="261"/>
    </location>
</feature>
<dbReference type="GO" id="GO:0016020">
    <property type="term" value="C:membrane"/>
    <property type="evidence" value="ECO:0007669"/>
    <property type="project" value="UniProtKB-SubCell"/>
</dbReference>
<sequence>MKHSIDLKRQDSNVAEHGHGTQISEAARLEQLGYTQELPREFSMWSMMALCMCLMATWEALSSVLGSAIVNGGAPCLFYNYVLSFICTIAITCSLGEIASIYPTAGGQYHWVAALAPSSTRSAAAWFTGWISIGGQVVLTASAAFAAALQIQGLAVLNNGDTYVPERYQAMLIFWLILVYGAVMNVYGHKLLPTVNLASAVLHVLGFLAIFITLAIMAPKNDSSFVFVEVANSSGWSNDGVSWLVGLLSAVYPFLGYDAACHMAEEIPNASRNVPIAMVGSSVVNGLIGFAYCIMLLYCTGPVEDLFTTPTGFPFMQIFLYATDSSAGATLLSLSVTLTAVAATVAGIASTSRTLWAFARDAATPFHASISAVDGRNEVPTVAILVITVLQMLLGFIYLGNSTAFNAILAMAVIGMYLSYVLPICYMLLHGRSRLARADYGPFRLGRPLGVVLNLVSVVWLVVSILFSTFPSAMPVTAQTMNYSSVVMAGWMAFGTAYYFAWGRKCFRVPEVRTSEVYVGVQVPEK</sequence>
<dbReference type="AlphaFoldDB" id="A0A9P8UUV8"/>
<feature type="transmembrane region" description="Helical" evidence="6">
    <location>
        <begin position="449"/>
        <end position="470"/>
    </location>
</feature>